<dbReference type="AlphaFoldDB" id="A0A1Y1SYG9"/>
<evidence type="ECO:0000259" key="2">
    <source>
        <dbReference type="Pfam" id="PF26604"/>
    </source>
</evidence>
<evidence type="ECO:0000313" key="3">
    <source>
        <dbReference type="EMBL" id="ORL43816.1"/>
    </source>
</evidence>
<accession>A0A1Y1SYG9</accession>
<keyword evidence="1" id="KW-0812">Transmembrane</keyword>
<dbReference type="NCBIfam" id="NF047864">
    <property type="entry name" value="CBU_0592_membra"/>
    <property type="match status" value="1"/>
</dbReference>
<evidence type="ECO:0000313" key="4">
    <source>
        <dbReference type="Proteomes" id="UP000192746"/>
    </source>
</evidence>
<dbReference type="RefSeq" id="WP_084843226.1">
    <property type="nucleotide sequence ID" value="NZ_JBHSYH010000038.1"/>
</dbReference>
<dbReference type="Pfam" id="PF26604">
    <property type="entry name" value="CBU_0592"/>
    <property type="match status" value="1"/>
</dbReference>
<keyword evidence="1" id="KW-1133">Transmembrane helix</keyword>
<dbReference type="OrthoDB" id="826808at2"/>
<evidence type="ECO:0000256" key="1">
    <source>
        <dbReference type="SAM" id="Phobius"/>
    </source>
</evidence>
<feature type="transmembrane region" description="Helical" evidence="1">
    <location>
        <begin position="58"/>
        <end position="76"/>
    </location>
</feature>
<comment type="caution">
    <text evidence="3">The sequence shown here is derived from an EMBL/GenBank/DDBJ whole genome shotgun (WGS) entry which is preliminary data.</text>
</comment>
<reference evidence="3 4" key="1">
    <citation type="submission" date="2013-04" db="EMBL/GenBank/DDBJ databases">
        <title>Zunongwangia sp. 22II14-10F7 Genome Sequencing.</title>
        <authorList>
            <person name="Lai Q."/>
            <person name="Shao Z."/>
        </authorList>
    </citation>
    <scope>NUCLEOTIDE SEQUENCE [LARGE SCALE GENOMIC DNA]</scope>
    <source>
        <strain evidence="3 4">22II14-10F7</strain>
    </source>
</reference>
<feature type="transmembrane region" description="Helical" evidence="1">
    <location>
        <begin position="34"/>
        <end position="52"/>
    </location>
</feature>
<feature type="transmembrane region" description="Helical" evidence="1">
    <location>
        <begin position="6"/>
        <end position="22"/>
    </location>
</feature>
<proteinExistence type="predicted"/>
<gene>
    <name evidence="3" type="ORF">IIF7_18794</name>
</gene>
<protein>
    <recommendedName>
        <fullName evidence="2">CBU-0592-like domain-containing protein</fullName>
    </recommendedName>
</protein>
<organism evidence="3 4">
    <name type="scientific">Zunongwangia atlantica 22II14-10F7</name>
    <dbReference type="NCBI Taxonomy" id="1185767"/>
    <lineage>
        <taxon>Bacteria</taxon>
        <taxon>Pseudomonadati</taxon>
        <taxon>Bacteroidota</taxon>
        <taxon>Flavobacteriia</taxon>
        <taxon>Flavobacteriales</taxon>
        <taxon>Flavobacteriaceae</taxon>
        <taxon>Zunongwangia</taxon>
    </lineage>
</organism>
<dbReference type="STRING" id="1185767.IIF7_18794"/>
<name>A0A1Y1SYG9_9FLAO</name>
<dbReference type="EMBL" id="ARYN01000024">
    <property type="protein sequence ID" value="ORL43816.1"/>
    <property type="molecule type" value="Genomic_DNA"/>
</dbReference>
<sequence length="85" mass="9342">MTLIGLVGWCGALIFIIAYFLLSAGHLSAKKPTYHILNIIGGLCLVINAATLDDFPNILVNIVWALIAIFALYRIMTDRKKNPKA</sequence>
<dbReference type="Proteomes" id="UP000192746">
    <property type="component" value="Unassembled WGS sequence"/>
</dbReference>
<keyword evidence="4" id="KW-1185">Reference proteome</keyword>
<dbReference type="InterPro" id="IPR058058">
    <property type="entry name" value="CBU_0592-like"/>
</dbReference>
<keyword evidence="1" id="KW-0472">Membrane</keyword>
<feature type="domain" description="CBU-0592-like" evidence="2">
    <location>
        <begin position="6"/>
        <end position="78"/>
    </location>
</feature>